<evidence type="ECO:0000259" key="8">
    <source>
        <dbReference type="PROSITE" id="PS51297"/>
    </source>
</evidence>
<organism evidence="9">
    <name type="scientific">Pinus tabuliformis</name>
    <name type="common">Chinese red pine</name>
    <name type="synonym">Pinus leucosperma</name>
    <dbReference type="NCBI Taxonomy" id="88731"/>
    <lineage>
        <taxon>Eukaryota</taxon>
        <taxon>Viridiplantae</taxon>
        <taxon>Streptophyta</taxon>
        <taxon>Embryophyta</taxon>
        <taxon>Tracheophyta</taxon>
        <taxon>Spermatophyta</taxon>
        <taxon>Pinopsida</taxon>
        <taxon>Pinidae</taxon>
        <taxon>Conifers I</taxon>
        <taxon>Pinales</taxon>
        <taxon>Pinaceae</taxon>
        <taxon>Pinus</taxon>
        <taxon>Pinus subgen. Pinus</taxon>
    </lineage>
</organism>
<dbReference type="PANTHER" id="PTHR48019">
    <property type="entry name" value="SERUM RESPONSE FACTOR HOMOLOG"/>
    <property type="match status" value="1"/>
</dbReference>
<evidence type="ECO:0000259" key="7">
    <source>
        <dbReference type="PROSITE" id="PS50066"/>
    </source>
</evidence>
<evidence type="ECO:0000256" key="3">
    <source>
        <dbReference type="ARBA" id="ARBA00023125"/>
    </source>
</evidence>
<dbReference type="PROSITE" id="PS51297">
    <property type="entry name" value="K_BOX"/>
    <property type="match status" value="1"/>
</dbReference>
<dbReference type="GO" id="GO:0045944">
    <property type="term" value="P:positive regulation of transcription by RNA polymerase II"/>
    <property type="evidence" value="ECO:0007669"/>
    <property type="project" value="InterPro"/>
</dbReference>
<accession>A0A0K0M6Z1</accession>
<dbReference type="Pfam" id="PF00319">
    <property type="entry name" value="SRF-TF"/>
    <property type="match status" value="1"/>
</dbReference>
<dbReference type="InterPro" id="IPR002487">
    <property type="entry name" value="TF_Kbox"/>
</dbReference>
<dbReference type="SMART" id="SM00432">
    <property type="entry name" value="MADS"/>
    <property type="match status" value="1"/>
</dbReference>
<dbReference type="Pfam" id="PF01486">
    <property type="entry name" value="K-box"/>
    <property type="match status" value="1"/>
</dbReference>
<dbReference type="EMBL" id="KJ711023">
    <property type="protein sequence ID" value="AJP06268.1"/>
    <property type="molecule type" value="mRNA"/>
</dbReference>
<evidence type="ECO:0000256" key="2">
    <source>
        <dbReference type="ARBA" id="ARBA00023015"/>
    </source>
</evidence>
<dbReference type="AlphaFoldDB" id="A0A0K0M6Z1"/>
<dbReference type="InterPro" id="IPR050142">
    <property type="entry name" value="MADS-box/MEF2_TF"/>
</dbReference>
<keyword evidence="4" id="KW-0804">Transcription</keyword>
<keyword evidence="2" id="KW-0805">Transcription regulation</keyword>
<comment type="subcellular location">
    <subcellularLocation>
        <location evidence="1">Nucleus</location>
    </subcellularLocation>
</comment>
<dbReference type="GO" id="GO:0000977">
    <property type="term" value="F:RNA polymerase II transcription regulatory region sequence-specific DNA binding"/>
    <property type="evidence" value="ECO:0007669"/>
    <property type="project" value="InterPro"/>
</dbReference>
<keyword evidence="6" id="KW-0175">Coiled coil</keyword>
<sequence>NLYMRRMGRGKIEIKRIENVTNRQVTFSKRKAGLKKKAKELSILCAAEVALIIFSSSGKHYEYSSPSTTIEQIVDKYMNGSRSKLSHDDQGDIELVGLRRLIRHMTGEDLESLSVNELQKLEDTLEIVTARVRKKRFQRMEEQLEAITEELEESKRRLKHNQFFSQKKNDLCMFSNCRGSLGETVDDHPFCQSEDKNPIYVTPLAPVFRVQPGQPHLHETNCRYLDLQLGYNTNFKTCQNLDLQLGSNTNLKN</sequence>
<dbReference type="GO" id="GO:0003700">
    <property type="term" value="F:DNA-binding transcription factor activity"/>
    <property type="evidence" value="ECO:0007669"/>
    <property type="project" value="InterPro"/>
</dbReference>
<dbReference type="GO" id="GO:0005634">
    <property type="term" value="C:nucleus"/>
    <property type="evidence" value="ECO:0007669"/>
    <property type="project" value="UniProtKB-SubCell"/>
</dbReference>
<evidence type="ECO:0000256" key="4">
    <source>
        <dbReference type="ARBA" id="ARBA00023163"/>
    </source>
</evidence>
<evidence type="ECO:0000313" key="9">
    <source>
        <dbReference type="EMBL" id="AJP06268.1"/>
    </source>
</evidence>
<dbReference type="PROSITE" id="PS50066">
    <property type="entry name" value="MADS_BOX_2"/>
    <property type="match status" value="1"/>
</dbReference>
<feature type="non-terminal residue" evidence="9">
    <location>
        <position position="1"/>
    </location>
</feature>
<evidence type="ECO:0000256" key="1">
    <source>
        <dbReference type="ARBA" id="ARBA00004123"/>
    </source>
</evidence>
<feature type="coiled-coil region" evidence="6">
    <location>
        <begin position="130"/>
        <end position="161"/>
    </location>
</feature>
<feature type="domain" description="K-box" evidence="8">
    <location>
        <begin position="81"/>
        <end position="170"/>
    </location>
</feature>
<dbReference type="PRINTS" id="PR00404">
    <property type="entry name" value="MADSDOMAIN"/>
</dbReference>
<dbReference type="CDD" id="cd00265">
    <property type="entry name" value="MADS_MEF2_like"/>
    <property type="match status" value="1"/>
</dbReference>
<protein>
    <submittedName>
        <fullName evidence="9">DAL12</fullName>
    </submittedName>
</protein>
<evidence type="ECO:0000256" key="5">
    <source>
        <dbReference type="ARBA" id="ARBA00023242"/>
    </source>
</evidence>
<keyword evidence="5" id="KW-0539">Nucleus</keyword>
<feature type="domain" description="MADS-box" evidence="7">
    <location>
        <begin position="7"/>
        <end position="67"/>
    </location>
</feature>
<dbReference type="InterPro" id="IPR033896">
    <property type="entry name" value="MEF2-like_N"/>
</dbReference>
<dbReference type="GO" id="GO:0046983">
    <property type="term" value="F:protein dimerization activity"/>
    <property type="evidence" value="ECO:0007669"/>
    <property type="project" value="InterPro"/>
</dbReference>
<keyword evidence="3" id="KW-0238">DNA-binding</keyword>
<reference evidence="9" key="1">
    <citation type="submission" date="2014-04" db="EMBL/GenBank/DDBJ databases">
        <title>The genes involved in the male and female cone development in Pinus tabuliformis.</title>
        <authorList>
            <person name="Niu S."/>
            <person name="Li W."/>
            <person name="Chen X."/>
        </authorList>
    </citation>
    <scope>NUCLEOTIDE SEQUENCE</scope>
</reference>
<name>A0A0K0M6Z1_PINTB</name>
<evidence type="ECO:0000256" key="6">
    <source>
        <dbReference type="SAM" id="Coils"/>
    </source>
</evidence>
<dbReference type="InterPro" id="IPR002100">
    <property type="entry name" value="TF_MADSbox"/>
</dbReference>
<proteinExistence type="evidence at transcript level"/>
<dbReference type="Gene3D" id="3.40.1810.10">
    <property type="entry name" value="Transcription factor, MADS-box"/>
    <property type="match status" value="1"/>
</dbReference>
<dbReference type="SUPFAM" id="SSF55455">
    <property type="entry name" value="SRF-like"/>
    <property type="match status" value="1"/>
</dbReference>
<dbReference type="InterPro" id="IPR036879">
    <property type="entry name" value="TF_MADSbox_sf"/>
</dbReference>